<dbReference type="CDD" id="cd00167">
    <property type="entry name" value="SANT"/>
    <property type="match status" value="2"/>
</dbReference>
<sequence length="137" mass="15932">MVRVTSSKRQPKVWVPEEDDVLRNALRNATAPESSVNWHHVAAQIPGRTNKDCRKRWVYALSPNISKGSWEPDEDGRLRDAVHQHGTKWAIVSRLVLTRNGDQCSRRWHENLKPNINRARWSLLEVFNTSSVAIWWT</sequence>
<dbReference type="Proteomes" id="UP000799424">
    <property type="component" value="Unassembled WGS sequence"/>
</dbReference>
<proteinExistence type="predicted"/>
<protein>
    <submittedName>
        <fullName evidence="7">Putative Myb-like protein A</fullName>
    </submittedName>
</protein>
<dbReference type="GO" id="GO:0042796">
    <property type="term" value="P:snRNA transcription by RNA polymerase III"/>
    <property type="evidence" value="ECO:0007669"/>
    <property type="project" value="TreeGrafter"/>
</dbReference>
<dbReference type="GO" id="GO:0019185">
    <property type="term" value="C:snRNA-activating protein complex"/>
    <property type="evidence" value="ECO:0007669"/>
    <property type="project" value="TreeGrafter"/>
</dbReference>
<name>A0A6A7AHR8_9PLEO</name>
<keyword evidence="8" id="KW-1185">Reference proteome</keyword>
<dbReference type="GO" id="GO:0042795">
    <property type="term" value="P:snRNA transcription by RNA polymerase II"/>
    <property type="evidence" value="ECO:0007669"/>
    <property type="project" value="TreeGrafter"/>
</dbReference>
<dbReference type="PROSITE" id="PS50090">
    <property type="entry name" value="MYB_LIKE"/>
    <property type="match status" value="2"/>
</dbReference>
<feature type="domain" description="Myb-like" evidence="5">
    <location>
        <begin position="6"/>
        <end position="61"/>
    </location>
</feature>
<keyword evidence="3" id="KW-0804">Transcription</keyword>
<dbReference type="SUPFAM" id="SSF46689">
    <property type="entry name" value="Homeodomain-like"/>
    <property type="match status" value="2"/>
</dbReference>
<dbReference type="GO" id="GO:0000978">
    <property type="term" value="F:RNA polymerase II cis-regulatory region sequence-specific DNA binding"/>
    <property type="evidence" value="ECO:0007669"/>
    <property type="project" value="TreeGrafter"/>
</dbReference>
<keyword evidence="2" id="KW-0238">DNA-binding</keyword>
<evidence type="ECO:0000256" key="2">
    <source>
        <dbReference type="ARBA" id="ARBA00023125"/>
    </source>
</evidence>
<keyword evidence="4" id="KW-0539">Nucleus</keyword>
<evidence type="ECO:0000313" key="7">
    <source>
        <dbReference type="EMBL" id="KAF2832643.1"/>
    </source>
</evidence>
<dbReference type="AlphaFoldDB" id="A0A6A7AHR8"/>
<dbReference type="PROSITE" id="PS51294">
    <property type="entry name" value="HTH_MYB"/>
    <property type="match status" value="1"/>
</dbReference>
<evidence type="ECO:0000259" key="5">
    <source>
        <dbReference type="PROSITE" id="PS50090"/>
    </source>
</evidence>
<dbReference type="InterPro" id="IPR051575">
    <property type="entry name" value="Myb-like_DNA-bd"/>
</dbReference>
<dbReference type="InterPro" id="IPR001005">
    <property type="entry name" value="SANT/Myb"/>
</dbReference>
<organism evidence="7 8">
    <name type="scientific">Ophiobolus disseminans</name>
    <dbReference type="NCBI Taxonomy" id="1469910"/>
    <lineage>
        <taxon>Eukaryota</taxon>
        <taxon>Fungi</taxon>
        <taxon>Dikarya</taxon>
        <taxon>Ascomycota</taxon>
        <taxon>Pezizomycotina</taxon>
        <taxon>Dothideomycetes</taxon>
        <taxon>Pleosporomycetidae</taxon>
        <taxon>Pleosporales</taxon>
        <taxon>Pleosporineae</taxon>
        <taxon>Phaeosphaeriaceae</taxon>
        <taxon>Ophiobolus</taxon>
    </lineage>
</organism>
<dbReference type="GO" id="GO:0001006">
    <property type="term" value="F:RNA polymerase III type 3 promoter sequence-specific DNA binding"/>
    <property type="evidence" value="ECO:0007669"/>
    <property type="project" value="TreeGrafter"/>
</dbReference>
<dbReference type="Pfam" id="PF13921">
    <property type="entry name" value="Myb_DNA-bind_6"/>
    <property type="match status" value="1"/>
</dbReference>
<dbReference type="Gene3D" id="1.10.10.60">
    <property type="entry name" value="Homeodomain-like"/>
    <property type="match status" value="2"/>
</dbReference>
<dbReference type="PANTHER" id="PTHR46621:SF1">
    <property type="entry name" value="SNRNA-ACTIVATING PROTEIN COMPLEX SUBUNIT 4"/>
    <property type="match status" value="1"/>
</dbReference>
<keyword evidence="1" id="KW-0805">Transcription regulation</keyword>
<evidence type="ECO:0000256" key="1">
    <source>
        <dbReference type="ARBA" id="ARBA00023015"/>
    </source>
</evidence>
<feature type="domain" description="Myb-like" evidence="5">
    <location>
        <begin position="62"/>
        <end position="112"/>
    </location>
</feature>
<reference evidence="7" key="1">
    <citation type="journal article" date="2020" name="Stud. Mycol.">
        <title>101 Dothideomycetes genomes: a test case for predicting lifestyles and emergence of pathogens.</title>
        <authorList>
            <person name="Haridas S."/>
            <person name="Albert R."/>
            <person name="Binder M."/>
            <person name="Bloem J."/>
            <person name="Labutti K."/>
            <person name="Salamov A."/>
            <person name="Andreopoulos B."/>
            <person name="Baker S."/>
            <person name="Barry K."/>
            <person name="Bills G."/>
            <person name="Bluhm B."/>
            <person name="Cannon C."/>
            <person name="Castanera R."/>
            <person name="Culley D."/>
            <person name="Daum C."/>
            <person name="Ezra D."/>
            <person name="Gonzalez J."/>
            <person name="Henrissat B."/>
            <person name="Kuo A."/>
            <person name="Liang C."/>
            <person name="Lipzen A."/>
            <person name="Lutzoni F."/>
            <person name="Magnuson J."/>
            <person name="Mondo S."/>
            <person name="Nolan M."/>
            <person name="Ohm R."/>
            <person name="Pangilinan J."/>
            <person name="Park H.-J."/>
            <person name="Ramirez L."/>
            <person name="Alfaro M."/>
            <person name="Sun H."/>
            <person name="Tritt A."/>
            <person name="Yoshinaga Y."/>
            <person name="Zwiers L.-H."/>
            <person name="Turgeon B."/>
            <person name="Goodwin S."/>
            <person name="Spatafora J."/>
            <person name="Crous P."/>
            <person name="Grigoriev I."/>
        </authorList>
    </citation>
    <scope>NUCLEOTIDE SEQUENCE</scope>
    <source>
        <strain evidence="7">CBS 113818</strain>
    </source>
</reference>
<dbReference type="InterPro" id="IPR017930">
    <property type="entry name" value="Myb_dom"/>
</dbReference>
<evidence type="ECO:0000256" key="3">
    <source>
        <dbReference type="ARBA" id="ARBA00023163"/>
    </source>
</evidence>
<feature type="domain" description="HTH myb-type" evidence="6">
    <location>
        <begin position="62"/>
        <end position="116"/>
    </location>
</feature>
<dbReference type="InterPro" id="IPR009057">
    <property type="entry name" value="Homeodomain-like_sf"/>
</dbReference>
<dbReference type="PANTHER" id="PTHR46621">
    <property type="entry name" value="SNRNA-ACTIVATING PROTEIN COMPLEX SUBUNIT 4"/>
    <property type="match status" value="1"/>
</dbReference>
<evidence type="ECO:0000256" key="4">
    <source>
        <dbReference type="ARBA" id="ARBA00023242"/>
    </source>
</evidence>
<gene>
    <name evidence="7" type="ORF">CC86DRAFT_390639</name>
</gene>
<dbReference type="OrthoDB" id="2143914at2759"/>
<dbReference type="SMART" id="SM00717">
    <property type="entry name" value="SANT"/>
    <property type="match status" value="2"/>
</dbReference>
<evidence type="ECO:0000313" key="8">
    <source>
        <dbReference type="Proteomes" id="UP000799424"/>
    </source>
</evidence>
<accession>A0A6A7AHR8</accession>
<evidence type="ECO:0000259" key="6">
    <source>
        <dbReference type="PROSITE" id="PS51294"/>
    </source>
</evidence>
<dbReference type="EMBL" id="MU006217">
    <property type="protein sequence ID" value="KAF2832643.1"/>
    <property type="molecule type" value="Genomic_DNA"/>
</dbReference>